<evidence type="ECO:0000256" key="1">
    <source>
        <dbReference type="SAM" id="SignalP"/>
    </source>
</evidence>
<keyword evidence="3" id="KW-1185">Reference proteome</keyword>
<dbReference type="KEGG" id="rso:RSc0801"/>
<feature type="signal peptide" evidence="1">
    <location>
        <begin position="1"/>
        <end position="32"/>
    </location>
</feature>
<dbReference type="STRING" id="267608.RSc0801"/>
<name>Q8Y189_RALN1</name>
<evidence type="ECO:0000313" key="2">
    <source>
        <dbReference type="EMBL" id="CAD14503.1"/>
    </source>
</evidence>
<accession>Q8Y189</accession>
<evidence type="ECO:0000313" key="3">
    <source>
        <dbReference type="Proteomes" id="UP000001436"/>
    </source>
</evidence>
<feature type="chain" id="PRO_5004316989" evidence="1">
    <location>
        <begin position="33"/>
        <end position="245"/>
    </location>
</feature>
<keyword evidence="1" id="KW-0732">Signal</keyword>
<reference evidence="2 3" key="1">
    <citation type="journal article" date="2002" name="Nature">
        <title>Genome sequence of the plant pathogen Ralstonia solanacearum.</title>
        <authorList>
            <person name="Salanoubat M."/>
            <person name="Genin S."/>
            <person name="Artiguenave F."/>
            <person name="Gouzy J."/>
            <person name="Mangenot S."/>
            <person name="Arlat M."/>
            <person name="Billault A."/>
            <person name="Brottier P."/>
            <person name="Camus J.C."/>
            <person name="Cattolico L."/>
            <person name="Chandler M."/>
            <person name="Choisne N."/>
            <person name="Claudel-Renard C."/>
            <person name="Cunnac S."/>
            <person name="Demange N."/>
            <person name="Gaspin C."/>
            <person name="Lavie M."/>
            <person name="Moisan A."/>
            <person name="Robert C."/>
            <person name="Saurin W."/>
            <person name="Schiex T."/>
            <person name="Siguier P."/>
            <person name="Thebault P."/>
            <person name="Whalen M."/>
            <person name="Wincker P."/>
            <person name="Levy M."/>
            <person name="Weissenbach J."/>
            <person name="Boucher C.A."/>
        </authorList>
    </citation>
    <scope>NUCLEOTIDE SEQUENCE [LARGE SCALE GENOMIC DNA]</scope>
    <source>
        <strain evidence="3">ATCC BAA-1114 / GMI1000</strain>
    </source>
</reference>
<organism evidence="2 3">
    <name type="scientific">Ralstonia nicotianae (strain ATCC BAA-1114 / GMI1000)</name>
    <name type="common">Ralstonia solanacearum</name>
    <dbReference type="NCBI Taxonomy" id="267608"/>
    <lineage>
        <taxon>Bacteria</taxon>
        <taxon>Pseudomonadati</taxon>
        <taxon>Pseudomonadota</taxon>
        <taxon>Betaproteobacteria</taxon>
        <taxon>Burkholderiales</taxon>
        <taxon>Burkholderiaceae</taxon>
        <taxon>Ralstonia</taxon>
        <taxon>Ralstonia solanacearum species complex</taxon>
    </lineage>
</organism>
<dbReference type="EnsemblBacteria" id="CAD14503">
    <property type="protein sequence ID" value="CAD14503"/>
    <property type="gene ID" value="RSc0801"/>
</dbReference>
<dbReference type="Proteomes" id="UP000001436">
    <property type="component" value="Chromosome"/>
</dbReference>
<dbReference type="eggNOG" id="COG3209">
    <property type="taxonomic scope" value="Bacteria"/>
</dbReference>
<protein>
    <submittedName>
        <fullName evidence="2">Lipoprotein transmembrane</fullName>
    </submittedName>
</protein>
<keyword evidence="2" id="KW-0449">Lipoprotein</keyword>
<dbReference type="EMBL" id="AL646052">
    <property type="protein sequence ID" value="CAD14503.1"/>
    <property type="molecule type" value="Genomic_DNA"/>
</dbReference>
<sequence>MPFTSGAKPMKPFLRLCAVALMACACLRPAAAAEPQPGAGKTVLMVVRMEGKSLPIDKQIAAHLETRGYAVTLYDQSQPTERAKAFDLVVLSSTVRSRDLLGAYRNVPVPLVTWENDLLDDMAMTGKRRDVDFGMVDKEHYLWMVNAPHPLSAGLPAGVAVGYAKDAPMGWGKPGLGASIIATVSGDPAKAVIFGYEKGATMDYETLAPARRVFFFLDNETFPNLTPAGRKLFDAAIDWAATGGK</sequence>
<keyword evidence="2" id="KW-0812">Transmembrane</keyword>
<keyword evidence="2" id="KW-0472">Membrane</keyword>
<dbReference type="HOGENOM" id="CLU_074047_0_0_4"/>
<dbReference type="AlphaFoldDB" id="Q8Y189"/>
<proteinExistence type="predicted"/>
<gene>
    <name evidence="2" type="ordered locus">RSc0801</name>
</gene>